<evidence type="ECO:0000256" key="1">
    <source>
        <dbReference type="SAM" id="MobiDB-lite"/>
    </source>
</evidence>
<sequence>MDNLFRGFDAPVEQARRHADTRQHVNPADTTKSTQHRHNRAHEQDEHCHQHGPSFPPRVESEKSARRARGEPQRQQGNHRDASREAQRHIADEGIFRAAQAAASREHGQEQLKCDDSTLNGSVPRLASRHAIGKTHDSAKPEPRQHHAPKSKPMRQKPGSSRPQSASAASNEPSVPIDYRSIGASLFHGAFCVAVLLLNFTLYFRPSWRRSIVLVALALLGLIIYGFVSDLPARLPIIKSLFDVAWGYFGIGVSEVGHGFRMLSASVLAGTTAATAHSPPSTVQSIATTASANFQNPLPLKYPVVSLYLEKLWADTNVLNVALVELEKLKQTRASPPAWASSAHGLAEDALRSLRRAHAGYAPCYAGLAMYDRVQQERLAHLGQSVHVFNTLCVHDGDRSTAQGQWSLGWVLRIVRGLSTSGGEQFCAQTLEGLEVQAHLFSRDDTLAASRTCHADMVAQFSHVQQLIDRALNAVPQPAAQGRGLRSRADRADGASARISRVLRGTQIVLARVVAHLEEESTHIRLREDLQLQIEALAVQRQQKPLVVRESLQEGRGGSRAQGPSGRERLVDEEK</sequence>
<feature type="compositionally biased region" description="Basic and acidic residues" evidence="1">
    <location>
        <begin position="59"/>
        <end position="87"/>
    </location>
</feature>
<reference evidence="3" key="1">
    <citation type="journal article" date="2021" name="IMA Fungus">
        <title>Genomic characterization of three marine fungi, including Emericellopsis atlantica sp. nov. with signatures of a generalist lifestyle and marine biomass degradation.</title>
        <authorList>
            <person name="Hagestad O.C."/>
            <person name="Hou L."/>
            <person name="Andersen J.H."/>
            <person name="Hansen E.H."/>
            <person name="Altermark B."/>
            <person name="Li C."/>
            <person name="Kuhnert E."/>
            <person name="Cox R.J."/>
            <person name="Crous P.W."/>
            <person name="Spatafora J.W."/>
            <person name="Lail K."/>
            <person name="Amirebrahimi M."/>
            <person name="Lipzen A."/>
            <person name="Pangilinan J."/>
            <person name="Andreopoulos W."/>
            <person name="Hayes R.D."/>
            <person name="Ng V."/>
            <person name="Grigoriev I.V."/>
            <person name="Jackson S.A."/>
            <person name="Sutton T.D.S."/>
            <person name="Dobson A.D.W."/>
            <person name="Rama T."/>
        </authorList>
    </citation>
    <scope>NUCLEOTIDE SEQUENCE</scope>
    <source>
        <strain evidence="3">TS7</strain>
    </source>
</reference>
<feature type="region of interest" description="Disordered" evidence="1">
    <location>
        <begin position="1"/>
        <end position="87"/>
    </location>
</feature>
<organism evidence="3 4">
    <name type="scientific">Emericellopsis atlantica</name>
    <dbReference type="NCBI Taxonomy" id="2614577"/>
    <lineage>
        <taxon>Eukaryota</taxon>
        <taxon>Fungi</taxon>
        <taxon>Dikarya</taxon>
        <taxon>Ascomycota</taxon>
        <taxon>Pezizomycotina</taxon>
        <taxon>Sordariomycetes</taxon>
        <taxon>Hypocreomycetidae</taxon>
        <taxon>Hypocreales</taxon>
        <taxon>Bionectriaceae</taxon>
        <taxon>Emericellopsis</taxon>
    </lineage>
</organism>
<dbReference type="AlphaFoldDB" id="A0A9P8CKR5"/>
<keyword evidence="2" id="KW-1133">Transmembrane helix</keyword>
<dbReference type="RefSeq" id="XP_046114768.1">
    <property type="nucleotide sequence ID" value="XM_046262479.1"/>
</dbReference>
<feature type="transmembrane region" description="Helical" evidence="2">
    <location>
        <begin position="211"/>
        <end position="228"/>
    </location>
</feature>
<proteinExistence type="predicted"/>
<accession>A0A9P8CKR5</accession>
<feature type="compositionally biased region" description="Basic and acidic residues" evidence="1">
    <location>
        <begin position="566"/>
        <end position="575"/>
    </location>
</feature>
<feature type="region of interest" description="Disordered" evidence="1">
    <location>
        <begin position="549"/>
        <end position="575"/>
    </location>
</feature>
<feature type="compositionally biased region" description="Polar residues" evidence="1">
    <location>
        <begin position="158"/>
        <end position="172"/>
    </location>
</feature>
<gene>
    <name evidence="3" type="ORF">F5Z01DRAFT_639932</name>
</gene>
<feature type="transmembrane region" description="Helical" evidence="2">
    <location>
        <begin position="186"/>
        <end position="204"/>
    </location>
</feature>
<feature type="compositionally biased region" description="Basic and acidic residues" evidence="1">
    <location>
        <begin position="104"/>
        <end position="116"/>
    </location>
</feature>
<protein>
    <submittedName>
        <fullName evidence="3">Uncharacterized protein</fullName>
    </submittedName>
</protein>
<feature type="region of interest" description="Disordered" evidence="1">
    <location>
        <begin position="100"/>
        <end position="172"/>
    </location>
</feature>
<keyword evidence="4" id="KW-1185">Reference proteome</keyword>
<feature type="compositionally biased region" description="Basic residues" evidence="1">
    <location>
        <begin position="146"/>
        <end position="155"/>
    </location>
</feature>
<evidence type="ECO:0000256" key="2">
    <source>
        <dbReference type="SAM" id="Phobius"/>
    </source>
</evidence>
<dbReference type="Proteomes" id="UP000887229">
    <property type="component" value="Unassembled WGS sequence"/>
</dbReference>
<evidence type="ECO:0000313" key="3">
    <source>
        <dbReference type="EMBL" id="KAG9250844.1"/>
    </source>
</evidence>
<keyword evidence="2" id="KW-0472">Membrane</keyword>
<keyword evidence="2" id="KW-0812">Transmembrane</keyword>
<dbReference type="GeneID" id="70293382"/>
<name>A0A9P8CKR5_9HYPO</name>
<feature type="compositionally biased region" description="Basic and acidic residues" evidence="1">
    <location>
        <begin position="134"/>
        <end position="145"/>
    </location>
</feature>
<dbReference type="EMBL" id="MU251273">
    <property type="protein sequence ID" value="KAG9250844.1"/>
    <property type="molecule type" value="Genomic_DNA"/>
</dbReference>
<comment type="caution">
    <text evidence="3">The sequence shown here is derived from an EMBL/GenBank/DDBJ whole genome shotgun (WGS) entry which is preliminary data.</text>
</comment>
<feature type="compositionally biased region" description="Basic and acidic residues" evidence="1">
    <location>
        <begin position="14"/>
        <end position="23"/>
    </location>
</feature>
<evidence type="ECO:0000313" key="4">
    <source>
        <dbReference type="Proteomes" id="UP000887229"/>
    </source>
</evidence>